<dbReference type="InterPro" id="IPR011658">
    <property type="entry name" value="PA14_dom"/>
</dbReference>
<sequence>MRRIAGAAALALAGALAASANAQAPQEPGVTLRTYQLGTTPNELCTIKAGTTPNVDKVMPAINWSTTDQFGASNNFQSHVYANLRIETAGEHTFRLTSDDGSRLKINGSVVIDHDLTHGADPPKEGAVTLTAGTHKLDIDYFDRGNDNILKLEWRRPGQSAFEVVPTAVLSTDSDVVRVVAPGNKYCEGAADTPGDGLRLESVNPNYTLTNLRPEGFEPRVAAMDFRPDGKLALLTSGTPRPGADPTVQPGEVFIVSGVTGETGPDKVTYTKVATGLDVPMGIAAIGDKLYVTEKHRLTELSADTNGDGLMEHKSLVTLPNGGNFHEFNFGLLYDEDFFYVNRSVAINQGGATTSPQPGANPGTHLKIDRKTYEVTLVAGGLRTPNGTVRGPEDQLFVMDNQGGWLPASKLVHIKPDRFFNHFTTPAGPFDHKPVTKPVLWLPQNEIANSPSTPIMLSDGPFKGQLVFGDVTYGGLQRAFLEKVDGEYQGAVFRHSAGLEAGVNRVITGPDGALYIGGIGSTGNWAEPGKLKHGLQKLTPNGTNVFDMEKLEVVEGGFRISYTQPLSDATVAKLKTAYTVMHWRYGPTAAYGGPKLDEEKLIVTDAVASEDRKTVTLKIAGLRPDHVVHIRSPRPFAAANGQELWNTEAWYTLNSLPGYETLAERGFYEAEESALLGAMQIDTEHSGYSGSGFADNFASDGAGVRFEVEVDEAGTHPVHVRYANGPSPGVPVNKKASLYVNNVKVETLTFPGGPDWKTWLNLTRNLPLVKGVNLITIKRDAGDDGRVNLDALKVGGGVDHCAPATLEPGYVALFDGTLASLDKWRMAGPGSFGRQEDCSMRGVGGSGLNWFTAQEFGSYTLKLDWKLVKDDNSGIFVGFPNPGNDRTIAINQGYEIQIDESDVPDRLTGSIYTFKGADRAAVAGALKPWGQWNAYEIRVQGQNIKVLLNGVLVNDFTSTEPIRDLTQGFIGVQNHGAGELIWYRNVRLKSGPVDSTPPTVAATVDGPSAGPVTVTLTGEDESPGAVALEYRLDGGGWTPYTAPVTVSAVGAHTVEYRATDATGNVSAVGSKSFTITQVVKTDTEHDIVGSVAPALAVTLGAPSPLGEFLPGVQREYTASLLAKVTSTAEAATLTVADTNTANTGKLVNGTHVLAQPLHVRSGTAAFAPLTAPVTLRALDAPVSGEDVPVEFQQAIGERDPLRTGRYSKTLTFTLSTTTP</sequence>
<dbReference type="Gene3D" id="2.60.40.10">
    <property type="entry name" value="Immunoglobulins"/>
    <property type="match status" value="1"/>
</dbReference>
<dbReference type="Gene3D" id="3.90.182.10">
    <property type="entry name" value="Toxin - Anthrax Protective Antigen,domain 1"/>
    <property type="match status" value="1"/>
</dbReference>
<dbReference type="NCBIfam" id="NF047446">
    <property type="entry name" value="barrel_OmpL47"/>
    <property type="match status" value="1"/>
</dbReference>
<evidence type="ECO:0000313" key="4">
    <source>
        <dbReference type="EMBL" id="MDA0136353.1"/>
    </source>
</evidence>
<feature type="domain" description="PA14" evidence="3">
    <location>
        <begin position="25"/>
        <end position="169"/>
    </location>
</feature>
<dbReference type="InterPro" id="IPR058094">
    <property type="entry name" value="Ig-like_OmpL47-like"/>
</dbReference>
<dbReference type="RefSeq" id="WP_202955494.1">
    <property type="nucleotide sequence ID" value="NZ_JAPCID010000003.1"/>
</dbReference>
<dbReference type="CDD" id="cd04083">
    <property type="entry name" value="CBM35_Lmo2446-like"/>
    <property type="match status" value="1"/>
</dbReference>
<keyword evidence="5" id="KW-1185">Reference proteome</keyword>
<evidence type="ECO:0000313" key="5">
    <source>
        <dbReference type="Proteomes" id="UP001147700"/>
    </source>
</evidence>
<dbReference type="Gene3D" id="2.60.120.260">
    <property type="entry name" value="Galactose-binding domain-like"/>
    <property type="match status" value="1"/>
</dbReference>
<dbReference type="SUPFAM" id="SSF56988">
    <property type="entry name" value="Anthrax protective antigen"/>
    <property type="match status" value="1"/>
</dbReference>
<evidence type="ECO:0000259" key="2">
    <source>
        <dbReference type="PROSITE" id="PS51175"/>
    </source>
</evidence>
<dbReference type="InterPro" id="IPR037524">
    <property type="entry name" value="PA14/GLEYA"/>
</dbReference>
<feature type="chain" id="PRO_5046901555" evidence="1">
    <location>
        <begin position="23"/>
        <end position="1219"/>
    </location>
</feature>
<dbReference type="InterPro" id="IPR008979">
    <property type="entry name" value="Galactose-bd-like_sf"/>
</dbReference>
<feature type="domain" description="CBM6" evidence="2">
    <location>
        <begin position="666"/>
        <end position="795"/>
    </location>
</feature>
<dbReference type="Pfam" id="PF16990">
    <property type="entry name" value="CBM_35"/>
    <property type="match status" value="1"/>
</dbReference>
<reference evidence="4" key="1">
    <citation type="submission" date="2022-10" db="EMBL/GenBank/DDBJ databases">
        <title>The WGS of Solirubrobacter sp. CPCC 204708.</title>
        <authorList>
            <person name="Jiang Z."/>
        </authorList>
    </citation>
    <scope>NUCLEOTIDE SEQUENCE</scope>
    <source>
        <strain evidence="4">CPCC 204708</strain>
    </source>
</reference>
<dbReference type="Pfam" id="PF07691">
    <property type="entry name" value="PA14"/>
    <property type="match status" value="1"/>
</dbReference>
<dbReference type="Gene3D" id="2.120.10.30">
    <property type="entry name" value="TolB, C-terminal domain"/>
    <property type="match status" value="1"/>
</dbReference>
<protein>
    <submittedName>
        <fullName evidence="4">DUF1080 domain-containing protein</fullName>
    </submittedName>
</protein>
<dbReference type="InterPro" id="IPR010496">
    <property type="entry name" value="AL/BT2_dom"/>
</dbReference>
<name>A0ABT4RCU9_9ACTN</name>
<dbReference type="InterPro" id="IPR013783">
    <property type="entry name" value="Ig-like_fold"/>
</dbReference>
<dbReference type="EMBL" id="JAPCID010000003">
    <property type="protein sequence ID" value="MDA0136353.1"/>
    <property type="molecule type" value="Genomic_DNA"/>
</dbReference>
<accession>A0ABT4RCU9</accession>
<dbReference type="SUPFAM" id="SSF49785">
    <property type="entry name" value="Galactose-binding domain-like"/>
    <property type="match status" value="1"/>
</dbReference>
<dbReference type="Pfam" id="PF06439">
    <property type="entry name" value="3keto-disac_hyd"/>
    <property type="match status" value="1"/>
</dbReference>
<dbReference type="InterPro" id="IPR011042">
    <property type="entry name" value="6-blade_b-propeller_TolB-like"/>
</dbReference>
<dbReference type="PROSITE" id="PS51175">
    <property type="entry name" value="CBM6"/>
    <property type="match status" value="1"/>
</dbReference>
<dbReference type="PANTHER" id="PTHR33546:SF1">
    <property type="entry name" value="LARGE, MULTIFUNCTIONAL SECRETED PROTEIN"/>
    <property type="match status" value="1"/>
</dbReference>
<evidence type="ECO:0000256" key="1">
    <source>
        <dbReference type="SAM" id="SignalP"/>
    </source>
</evidence>
<dbReference type="Gene3D" id="2.60.120.560">
    <property type="entry name" value="Exo-inulinase, domain 1"/>
    <property type="match status" value="1"/>
</dbReference>
<dbReference type="PROSITE" id="PS51820">
    <property type="entry name" value="PA14"/>
    <property type="match status" value="1"/>
</dbReference>
<dbReference type="SMART" id="SM00758">
    <property type="entry name" value="PA14"/>
    <property type="match status" value="1"/>
</dbReference>
<keyword evidence="1" id="KW-0732">Signal</keyword>
<comment type="caution">
    <text evidence="4">The sequence shown here is derived from an EMBL/GenBank/DDBJ whole genome shotgun (WGS) entry which is preliminary data.</text>
</comment>
<proteinExistence type="predicted"/>
<dbReference type="Proteomes" id="UP001147700">
    <property type="component" value="Unassembled WGS sequence"/>
</dbReference>
<dbReference type="PANTHER" id="PTHR33546">
    <property type="entry name" value="LARGE, MULTIFUNCTIONAL SECRETED PROTEIN-RELATED"/>
    <property type="match status" value="1"/>
</dbReference>
<organism evidence="4 5">
    <name type="scientific">Solirubrobacter deserti</name>
    <dbReference type="NCBI Taxonomy" id="2282478"/>
    <lineage>
        <taxon>Bacteria</taxon>
        <taxon>Bacillati</taxon>
        <taxon>Actinomycetota</taxon>
        <taxon>Thermoleophilia</taxon>
        <taxon>Solirubrobacterales</taxon>
        <taxon>Solirubrobacteraceae</taxon>
        <taxon>Solirubrobacter</taxon>
    </lineage>
</organism>
<feature type="signal peptide" evidence="1">
    <location>
        <begin position="1"/>
        <end position="22"/>
    </location>
</feature>
<dbReference type="InterPro" id="IPR005084">
    <property type="entry name" value="CBM6"/>
</dbReference>
<dbReference type="SUPFAM" id="SSF63829">
    <property type="entry name" value="Calcium-dependent phosphotriesterase"/>
    <property type="match status" value="1"/>
</dbReference>
<gene>
    <name evidence="4" type="ORF">OJ962_02510</name>
</gene>
<evidence type="ECO:0000259" key="3">
    <source>
        <dbReference type="PROSITE" id="PS51820"/>
    </source>
</evidence>